<evidence type="ECO:0000313" key="3">
    <source>
        <dbReference type="Proteomes" id="UP000077266"/>
    </source>
</evidence>
<evidence type="ECO:0000313" key="2">
    <source>
        <dbReference type="EMBL" id="KZV83948.1"/>
    </source>
</evidence>
<organism evidence="2 3">
    <name type="scientific">Exidia glandulosa HHB12029</name>
    <dbReference type="NCBI Taxonomy" id="1314781"/>
    <lineage>
        <taxon>Eukaryota</taxon>
        <taxon>Fungi</taxon>
        <taxon>Dikarya</taxon>
        <taxon>Basidiomycota</taxon>
        <taxon>Agaricomycotina</taxon>
        <taxon>Agaricomycetes</taxon>
        <taxon>Auriculariales</taxon>
        <taxon>Exidiaceae</taxon>
        <taxon>Exidia</taxon>
    </lineage>
</organism>
<feature type="compositionally biased region" description="Polar residues" evidence="1">
    <location>
        <begin position="39"/>
        <end position="50"/>
    </location>
</feature>
<feature type="compositionally biased region" description="Polar residues" evidence="1">
    <location>
        <begin position="59"/>
        <end position="70"/>
    </location>
</feature>
<proteinExistence type="predicted"/>
<gene>
    <name evidence="2" type="ORF">EXIGLDRAFT_301238</name>
</gene>
<evidence type="ECO:0000256" key="1">
    <source>
        <dbReference type="SAM" id="MobiDB-lite"/>
    </source>
</evidence>
<name>A0A165D7M3_EXIGL</name>
<reference evidence="2 3" key="1">
    <citation type="journal article" date="2016" name="Mol. Biol. Evol.">
        <title>Comparative Genomics of Early-Diverging Mushroom-Forming Fungi Provides Insights into the Origins of Lignocellulose Decay Capabilities.</title>
        <authorList>
            <person name="Nagy L.G."/>
            <person name="Riley R."/>
            <person name="Tritt A."/>
            <person name="Adam C."/>
            <person name="Daum C."/>
            <person name="Floudas D."/>
            <person name="Sun H."/>
            <person name="Yadav J.S."/>
            <person name="Pangilinan J."/>
            <person name="Larsson K.H."/>
            <person name="Matsuura K."/>
            <person name="Barry K."/>
            <person name="Labutti K."/>
            <person name="Kuo R."/>
            <person name="Ohm R.A."/>
            <person name="Bhattacharya S.S."/>
            <person name="Shirouzu T."/>
            <person name="Yoshinaga Y."/>
            <person name="Martin F.M."/>
            <person name="Grigoriev I.V."/>
            <person name="Hibbett D.S."/>
        </authorList>
    </citation>
    <scope>NUCLEOTIDE SEQUENCE [LARGE SCALE GENOMIC DNA]</scope>
    <source>
        <strain evidence="2 3">HHB12029</strain>
    </source>
</reference>
<sequence length="133" mass="14628">MARLALDVPKSCYKTRGVWSGRINTVAFSHSYRSTAPWTPLTPSTRSSQRLPPPPHATSKASTISQTQSISNVDKRSPYSALLHDVPYRCCPGVCASPSGLVLTDPARRRRKLLTPLTLCPYAPGLMIMIPMY</sequence>
<keyword evidence="3" id="KW-1185">Reference proteome</keyword>
<dbReference type="EMBL" id="KV426247">
    <property type="protein sequence ID" value="KZV83948.1"/>
    <property type="molecule type" value="Genomic_DNA"/>
</dbReference>
<dbReference type="InParanoid" id="A0A165D7M3"/>
<protein>
    <submittedName>
        <fullName evidence="2">Uncharacterized protein</fullName>
    </submittedName>
</protein>
<feature type="region of interest" description="Disordered" evidence="1">
    <location>
        <begin position="39"/>
        <end position="70"/>
    </location>
</feature>
<dbReference type="Proteomes" id="UP000077266">
    <property type="component" value="Unassembled WGS sequence"/>
</dbReference>
<dbReference type="AlphaFoldDB" id="A0A165D7M3"/>
<accession>A0A165D7M3</accession>